<feature type="transmembrane region" description="Helical" evidence="1">
    <location>
        <begin position="176"/>
        <end position="198"/>
    </location>
</feature>
<dbReference type="Gene3D" id="3.40.350.10">
    <property type="entry name" value="Creatinase/prolidase N-terminal domain"/>
    <property type="match status" value="1"/>
</dbReference>
<dbReference type="PANTHER" id="PTHR46112">
    <property type="entry name" value="AMINOPEPTIDASE"/>
    <property type="match status" value="1"/>
</dbReference>
<dbReference type="Pfam" id="PF00557">
    <property type="entry name" value="Peptidase_M24"/>
    <property type="match status" value="1"/>
</dbReference>
<reference evidence="4" key="1">
    <citation type="journal article" date="2020" name="mSystems">
        <title>Genome- and Community-Level Interaction Insights into Carbon Utilization and Element Cycling Functions of Hydrothermarchaeota in Hydrothermal Sediment.</title>
        <authorList>
            <person name="Zhou Z."/>
            <person name="Liu Y."/>
            <person name="Xu W."/>
            <person name="Pan J."/>
            <person name="Luo Z.H."/>
            <person name="Li M."/>
        </authorList>
    </citation>
    <scope>NUCLEOTIDE SEQUENCE [LARGE SCALE GENOMIC DNA]</scope>
    <source>
        <strain evidence="4">SpSt-573</strain>
    </source>
</reference>
<dbReference type="EMBL" id="DSYK01000508">
    <property type="protein sequence ID" value="HGS22248.1"/>
    <property type="molecule type" value="Genomic_DNA"/>
</dbReference>
<dbReference type="PANTHER" id="PTHR46112:SF2">
    <property type="entry name" value="XAA-PRO AMINOPEPTIDASE P-RELATED"/>
    <property type="match status" value="1"/>
</dbReference>
<organism evidence="4">
    <name type="scientific">Anaerolinea thermolimosa</name>
    <dbReference type="NCBI Taxonomy" id="229919"/>
    <lineage>
        <taxon>Bacteria</taxon>
        <taxon>Bacillati</taxon>
        <taxon>Chloroflexota</taxon>
        <taxon>Anaerolineae</taxon>
        <taxon>Anaerolineales</taxon>
        <taxon>Anaerolineaceae</taxon>
        <taxon>Anaerolinea</taxon>
    </lineage>
</organism>
<dbReference type="InterPro" id="IPR050659">
    <property type="entry name" value="Peptidase_M24B"/>
</dbReference>
<keyword evidence="1" id="KW-1133">Transmembrane helix</keyword>
<dbReference type="InterPro" id="IPR000587">
    <property type="entry name" value="Creatinase_N"/>
</dbReference>
<sequence length="377" mass="41843">MPTARIAGSFMQRMSETGLKLERLRACISERKLDAYLISLRSNFAWLTGGGYNHVGMSSDTGAVSLLVTRTRAYALTDNIEMPRVQREELAGKGFIPVAYAWYQAVPAARIRRIVDSSRWCSDDGAFGSHPLSITELHAPLLPQEIERYAALGADASRCVTAVCRRARPGMSEYEIAGMLAHAFLSIGILPAVLLIAADERIRAFRHPLPTSNKLRRHLMVVVCAQRHGLIVSLTRFVHFGKVPRDLERRHAAAALVDAAFILSTRSGRTVGDVFRAGVEMYRRTGFAAEWKLHHQGGPTGYHAREYRAGADSREKIVPGRAFAWNPSITGAKSEDTIITVENPDDAPRILTEDPAWPMMAVEYEGDIIRRPDILVR</sequence>
<feature type="domain" description="Peptidase M24" evidence="2">
    <location>
        <begin position="156"/>
        <end position="339"/>
    </location>
</feature>
<proteinExistence type="predicted"/>
<dbReference type="InterPro" id="IPR029149">
    <property type="entry name" value="Creatin/AminoP/Spt16_N"/>
</dbReference>
<keyword evidence="1" id="KW-0472">Membrane</keyword>
<evidence type="ECO:0000259" key="3">
    <source>
        <dbReference type="Pfam" id="PF01321"/>
    </source>
</evidence>
<evidence type="ECO:0000256" key="1">
    <source>
        <dbReference type="SAM" id="Phobius"/>
    </source>
</evidence>
<keyword evidence="1" id="KW-0812">Transmembrane</keyword>
<dbReference type="SUPFAM" id="SSF55920">
    <property type="entry name" value="Creatinase/aminopeptidase"/>
    <property type="match status" value="1"/>
</dbReference>
<dbReference type="InterPro" id="IPR000994">
    <property type="entry name" value="Pept_M24"/>
</dbReference>
<dbReference type="SUPFAM" id="SSF53092">
    <property type="entry name" value="Creatinase/prolidase N-terminal domain"/>
    <property type="match status" value="1"/>
</dbReference>
<evidence type="ECO:0000313" key="4">
    <source>
        <dbReference type="EMBL" id="HGS22248.1"/>
    </source>
</evidence>
<comment type="caution">
    <text evidence="4">The sequence shown here is derived from an EMBL/GenBank/DDBJ whole genome shotgun (WGS) entry which is preliminary data.</text>
</comment>
<accession>A0A7C4PN12</accession>
<dbReference type="CDD" id="cd01066">
    <property type="entry name" value="APP_MetAP"/>
    <property type="match status" value="1"/>
</dbReference>
<dbReference type="AlphaFoldDB" id="A0A7C4PN12"/>
<dbReference type="InterPro" id="IPR036005">
    <property type="entry name" value="Creatinase/aminopeptidase-like"/>
</dbReference>
<feature type="domain" description="Creatinase N-terminal" evidence="3">
    <location>
        <begin position="21"/>
        <end position="111"/>
    </location>
</feature>
<protein>
    <submittedName>
        <fullName evidence="4">M24 family metallopeptidase</fullName>
    </submittedName>
</protein>
<dbReference type="Pfam" id="PF01321">
    <property type="entry name" value="Creatinase_N"/>
    <property type="match status" value="1"/>
</dbReference>
<evidence type="ECO:0000259" key="2">
    <source>
        <dbReference type="Pfam" id="PF00557"/>
    </source>
</evidence>
<name>A0A7C4PN12_9CHLR</name>
<dbReference type="Gene3D" id="3.90.230.10">
    <property type="entry name" value="Creatinase/methionine aminopeptidase superfamily"/>
    <property type="match status" value="1"/>
</dbReference>
<gene>
    <name evidence="4" type="ORF">ENT37_10305</name>
</gene>